<organism evidence="2 3">
    <name type="scientific">Oceanipulchritudo coccoides</name>
    <dbReference type="NCBI Taxonomy" id="2706888"/>
    <lineage>
        <taxon>Bacteria</taxon>
        <taxon>Pseudomonadati</taxon>
        <taxon>Verrucomicrobiota</taxon>
        <taxon>Opitutia</taxon>
        <taxon>Puniceicoccales</taxon>
        <taxon>Oceanipulchritudinaceae</taxon>
        <taxon>Oceanipulchritudo</taxon>
    </lineage>
</organism>
<dbReference type="AlphaFoldDB" id="A0A6B2M3U3"/>
<gene>
    <name evidence="2" type="ORF">G0Q06_10955</name>
</gene>
<evidence type="ECO:0000313" key="3">
    <source>
        <dbReference type="Proteomes" id="UP000478417"/>
    </source>
</evidence>
<dbReference type="Proteomes" id="UP000478417">
    <property type="component" value="Unassembled WGS sequence"/>
</dbReference>
<proteinExistence type="predicted"/>
<evidence type="ECO:0000313" key="2">
    <source>
        <dbReference type="EMBL" id="NDV62972.1"/>
    </source>
</evidence>
<accession>A0A6B2M3U3</accession>
<sequence length="499" mass="55502">MKGKCAGNLRLLVYTSCLVLTCGPVWSLSTGRGITRLGGLTEGNYVWSHAEDVSNDGSIVVGYSEIESGRNEAFNYSFGEIHHMGFLNQADQMSRAFGISSDGSVIVGESRGQDYPEATRWARGSMFPDSMGFINDAPTSTWGSVATAVSPDGRLIVGEGESLNYLHAFIKIGDDILRSINPENVGGLRAEDVANNGTVVGSRRLSYYSNIYHAFRWQGNLEDLENLNKPEYYKDLQTDYAVIEGTDSSRAYAVSADGSVVVGQATTPMDVIGEALNWPAFRWENDVMRQLDHLDDRYRQSVAYDVSGDGNIVVGFSTISLWPNSTDREATVWIGGDEGVYPALSLNEWADNYNIDREGFRMEEARAISQSGRFIVGYGRNEKGQQEAFRLVFSEHGSWSGWPVEDDETTVETGPFLQDVNISQSPWVFVHRIHGWVHVLPEHISRNGAWVYMPLSSVEQLGELASDGSPWKYSRKLKTWLHRLSTESAKDGDWTYIPF</sequence>
<dbReference type="PROSITE" id="PS50006">
    <property type="entry name" value="FHA_DOMAIN"/>
    <property type="match status" value="1"/>
</dbReference>
<name>A0A6B2M3U3_9BACT</name>
<dbReference type="RefSeq" id="WP_163965838.1">
    <property type="nucleotide sequence ID" value="NZ_JAAGNX010000003.1"/>
</dbReference>
<dbReference type="NCBIfam" id="TIGR02913">
    <property type="entry name" value="HAF_rpt"/>
    <property type="match status" value="1"/>
</dbReference>
<reference evidence="2 3" key="1">
    <citation type="submission" date="2020-02" db="EMBL/GenBank/DDBJ databases">
        <title>Albibacoteraceae fam. nov., the first described family within the subdivision 4 Verrucomicrobia.</title>
        <authorList>
            <person name="Xi F."/>
        </authorList>
    </citation>
    <scope>NUCLEOTIDE SEQUENCE [LARGE SCALE GENOMIC DNA]</scope>
    <source>
        <strain evidence="2 3">CK1056</strain>
    </source>
</reference>
<dbReference type="EMBL" id="JAAGNX010000003">
    <property type="protein sequence ID" value="NDV62972.1"/>
    <property type="molecule type" value="Genomic_DNA"/>
</dbReference>
<dbReference type="InterPro" id="IPR000253">
    <property type="entry name" value="FHA_dom"/>
</dbReference>
<protein>
    <recommendedName>
        <fullName evidence="1">FHA domain-containing protein</fullName>
    </recommendedName>
</protein>
<dbReference type="InterPro" id="IPR014262">
    <property type="entry name" value="HAF_rpt"/>
</dbReference>
<keyword evidence="3" id="KW-1185">Reference proteome</keyword>
<evidence type="ECO:0000259" key="1">
    <source>
        <dbReference type="PROSITE" id="PS50006"/>
    </source>
</evidence>
<feature type="domain" description="FHA" evidence="1">
    <location>
        <begin position="140"/>
        <end position="205"/>
    </location>
</feature>
<comment type="caution">
    <text evidence="2">The sequence shown here is derived from an EMBL/GenBank/DDBJ whole genome shotgun (WGS) entry which is preliminary data.</text>
</comment>